<dbReference type="EMBL" id="FN869568">
    <property type="protein sequence ID" value="CBV42295.1"/>
    <property type="molecule type" value="Genomic_DNA"/>
</dbReference>
<evidence type="ECO:0000313" key="3">
    <source>
        <dbReference type="Proteomes" id="UP000008707"/>
    </source>
</evidence>
<proteinExistence type="predicted"/>
<evidence type="ECO:0000313" key="2">
    <source>
        <dbReference type="EMBL" id="CBV42295.1"/>
    </source>
</evidence>
<dbReference type="eggNOG" id="COG3563">
    <property type="taxonomic scope" value="Bacteria"/>
</dbReference>
<dbReference type="Pfam" id="PF05159">
    <property type="entry name" value="Capsule_synth"/>
    <property type="match status" value="2"/>
</dbReference>
<dbReference type="CDD" id="cd16440">
    <property type="entry name" value="beta_Kdo_transferase_KpsC_1"/>
    <property type="match status" value="1"/>
</dbReference>
<dbReference type="RefSeq" id="WP_013332167.1">
    <property type="nucleotide sequence ID" value="NC_014532.2"/>
</dbReference>
<dbReference type="CDD" id="cd16439">
    <property type="entry name" value="beta_Kdo_transferase_KpsC_2"/>
    <property type="match status" value="1"/>
</dbReference>
<sequence>MQYSWQMAFSAPVSRTATKIAGREPQAIGRLPTPGSEIDHGAADAQREKVKHRITPKLQRIVFLATTASGTLAVATRRMLALPTLRACLPEFQRLCHLGSPRARHAGAVAGWGLKPSTRKAREHADRHRLPYIAIEDGFLRSWGLGVEGHPPHSLVVDPLGIYYDASRPSALENLILAAEHTSEAELARARSGMQQLRELRLSKYNHAPDRPLFDDDRPRVLVVDQTAGDASIPGGLAEADDFQRMLESARAEHPESEILVKVHPDVIAGKKEGHLLAAGQLPGCRLIGETLSPWSLLDAVHCVHVVSSQLGFEALLADKRVVCHGVPFYAGWGLTDDRRHCPRRGVPRSLAQVFAAAYFGYARYANPYTGQAGDFEQTLELIGDQTRQQRRLAGRWVTYGLSSWKRGFVGDFLGDGTAIRHLRHNKPPEGAERGERLLCWASQLDSAAEQRCRERDHVLWRMEDGFLRSIGLGVDLARPLSLVVDSLGIHYDANRESELERTLNEASFPPALLQRAARLRERLVALRLSKYNVPGARRLQRPEGGRLLLVPGQVETDASIAHGTFDIRTNGDLLAAVRQANPEARILYKPHPDVTTGARVGALSPGDERLYDLEVGDVDIVDLLDMVDEVHTMCSLAGFEALLRGRRVVTYGMPFYAGWGLTEDRHACPRRRRSLELDALVAATLILYPLYVDPGSRRLCNAETVVALLEQRRADHHQPAWRTHLYRWYRNIFIGKH</sequence>
<accession>E1VC25</accession>
<dbReference type="Proteomes" id="UP000008707">
    <property type="component" value="Chromosome"/>
</dbReference>
<name>E1VC25_HALED</name>
<organism evidence="2 3">
    <name type="scientific">Halomonas elongata (strain ATCC 33173 / DSM 2581 / NBRC 15536 / NCIMB 2198 / 1H9)</name>
    <dbReference type="NCBI Taxonomy" id="768066"/>
    <lineage>
        <taxon>Bacteria</taxon>
        <taxon>Pseudomonadati</taxon>
        <taxon>Pseudomonadota</taxon>
        <taxon>Gammaproteobacteria</taxon>
        <taxon>Oceanospirillales</taxon>
        <taxon>Halomonadaceae</taxon>
        <taxon>Halomonas</taxon>
    </lineage>
</organism>
<protein>
    <submittedName>
        <fullName evidence="2">Capsule polysaccharide modification protein WcbA</fullName>
    </submittedName>
</protein>
<dbReference type="GO" id="GO:0015774">
    <property type="term" value="P:polysaccharide transport"/>
    <property type="evidence" value="ECO:0007669"/>
    <property type="project" value="InterPro"/>
</dbReference>
<dbReference type="OrthoDB" id="543755at2"/>
<gene>
    <name evidence="2" type="primary">wcbA</name>
    <name evidence="2" type="ordered locus">HELO_2411</name>
</gene>
<dbReference type="KEGG" id="hel:HELO_2411"/>
<dbReference type="STRING" id="768066.HELO_2411"/>
<evidence type="ECO:0000256" key="1">
    <source>
        <dbReference type="SAM" id="MobiDB-lite"/>
    </source>
</evidence>
<dbReference type="GeneID" id="91011980"/>
<feature type="region of interest" description="Disordered" evidence="1">
    <location>
        <begin position="20"/>
        <end position="45"/>
    </location>
</feature>
<reference evidence="3" key="1">
    <citation type="journal article" date="2011" name="Environ. Microbiol.">
        <title>A blueprint of ectoine metabolism from the genome of the industrial producer Halomonas elongata DSM 2581(T).</title>
        <authorList>
            <person name="Schwibbert K."/>
            <person name="Marin-Sanguino A."/>
            <person name="Bagyan I."/>
            <person name="Heidrich G."/>
            <person name="Lentzen G."/>
            <person name="Seitz H."/>
            <person name="Rampp M."/>
            <person name="Schuster S.C."/>
            <person name="Klenk H.P."/>
            <person name="Pfeiffer F."/>
            <person name="Oesterhelt D."/>
            <person name="Kunte H.J."/>
        </authorList>
    </citation>
    <scope>NUCLEOTIDE SEQUENCE [LARGE SCALE GENOMIC DNA]</scope>
    <source>
        <strain evidence="3">ATCC 33173 / DSM 2581 / NBRC 15536 / NCIMB 2198 / 1H9</strain>
    </source>
</reference>
<dbReference type="AlphaFoldDB" id="E1VC25"/>
<dbReference type="HOGENOM" id="CLU_025998_0_0_6"/>
<dbReference type="GO" id="GO:0000271">
    <property type="term" value="P:polysaccharide biosynthetic process"/>
    <property type="evidence" value="ECO:0007669"/>
    <property type="project" value="InterPro"/>
</dbReference>
<dbReference type="InterPro" id="IPR007833">
    <property type="entry name" value="Capsule_polysaccharide_synth"/>
</dbReference>